<dbReference type="GO" id="GO:0030170">
    <property type="term" value="F:pyridoxal phosphate binding"/>
    <property type="evidence" value="ECO:0007669"/>
    <property type="project" value="UniProtKB-UniRule"/>
</dbReference>
<feature type="domain" description="Alanine racemase N-terminal" evidence="5">
    <location>
        <begin position="8"/>
        <end position="224"/>
    </location>
</feature>
<comment type="cofactor">
    <cofactor evidence="3">
        <name>pyridoxal 5'-phosphate</name>
        <dbReference type="ChEBI" id="CHEBI:597326"/>
    </cofactor>
</comment>
<dbReference type="PROSITE" id="PS01211">
    <property type="entry name" value="UPF0001"/>
    <property type="match status" value="1"/>
</dbReference>
<dbReference type="InterPro" id="IPR029066">
    <property type="entry name" value="PLP-binding_barrel"/>
</dbReference>
<evidence type="ECO:0000256" key="4">
    <source>
        <dbReference type="RuleBase" id="RU004514"/>
    </source>
</evidence>
<accession>A0A937XAL8</accession>
<dbReference type="Proteomes" id="UP000748308">
    <property type="component" value="Unassembled WGS sequence"/>
</dbReference>
<dbReference type="Gene3D" id="3.20.20.10">
    <property type="entry name" value="Alanine racemase"/>
    <property type="match status" value="1"/>
</dbReference>
<organism evidence="6 7">
    <name type="scientific">Eiseniibacteriota bacterium</name>
    <dbReference type="NCBI Taxonomy" id="2212470"/>
    <lineage>
        <taxon>Bacteria</taxon>
        <taxon>Candidatus Eiseniibacteriota</taxon>
    </lineage>
</organism>
<comment type="similarity">
    <text evidence="2 4">Belongs to the pyridoxal phosphate-binding protein YggS/PROSC family.</text>
</comment>
<sequence length="226" mass="24731">MAQRWELLRERIEQAARRAGRDPREIRIVAVSKTVGAGPISEAAAAGATRFGESRAAELAAKAEELADLALDWHFVGHLQTNKVRIVAPWCRLIHSLDRLPLARRIDERAPEGGSQAVLVQVSTSGKAAQSGVAPDQLPALLDALVELPRLRVEGLMTIGPLTEDRGAVRAAFRLLREAARREREVRRPRQPLAELSMGMSGDYELAVEEGATLLRIGTALFGRRD</sequence>
<dbReference type="CDD" id="cd00635">
    <property type="entry name" value="PLPDE_III_YBL036c_like"/>
    <property type="match status" value="1"/>
</dbReference>
<evidence type="ECO:0000313" key="6">
    <source>
        <dbReference type="EMBL" id="MBM3317332.1"/>
    </source>
</evidence>
<dbReference type="PANTHER" id="PTHR10146">
    <property type="entry name" value="PROLINE SYNTHETASE CO-TRANSCRIBED BACTERIAL HOMOLOG PROTEIN"/>
    <property type="match status" value="1"/>
</dbReference>
<evidence type="ECO:0000256" key="1">
    <source>
        <dbReference type="ARBA" id="ARBA00022898"/>
    </source>
</evidence>
<evidence type="ECO:0000256" key="2">
    <source>
        <dbReference type="HAMAP-Rule" id="MF_02087"/>
    </source>
</evidence>
<dbReference type="HAMAP" id="MF_02087">
    <property type="entry name" value="PLP_homeostasis"/>
    <property type="match status" value="1"/>
</dbReference>
<dbReference type="PANTHER" id="PTHR10146:SF14">
    <property type="entry name" value="PYRIDOXAL PHOSPHATE HOMEOSTASIS PROTEIN"/>
    <property type="match status" value="1"/>
</dbReference>
<dbReference type="InterPro" id="IPR011078">
    <property type="entry name" value="PyrdxlP_homeostasis"/>
</dbReference>
<keyword evidence="1 2" id="KW-0663">Pyridoxal phosphate</keyword>
<evidence type="ECO:0000313" key="7">
    <source>
        <dbReference type="Proteomes" id="UP000748308"/>
    </source>
</evidence>
<reference evidence="6" key="1">
    <citation type="submission" date="2019-03" db="EMBL/GenBank/DDBJ databases">
        <title>Lake Tanganyika Metagenome-Assembled Genomes (MAGs).</title>
        <authorList>
            <person name="Tran P."/>
        </authorList>
    </citation>
    <scope>NUCLEOTIDE SEQUENCE</scope>
    <source>
        <strain evidence="6">M_DeepCast_400m_m2_100</strain>
    </source>
</reference>
<comment type="caution">
    <text evidence="6">The sequence shown here is derived from an EMBL/GenBank/DDBJ whole genome shotgun (WGS) entry which is preliminary data.</text>
</comment>
<proteinExistence type="inferred from homology"/>
<comment type="function">
    <text evidence="2">Pyridoxal 5'-phosphate (PLP)-binding protein, which is involved in PLP homeostasis.</text>
</comment>
<evidence type="ECO:0000259" key="5">
    <source>
        <dbReference type="Pfam" id="PF01168"/>
    </source>
</evidence>
<protein>
    <recommendedName>
        <fullName evidence="2">Pyridoxal phosphate homeostasis protein</fullName>
        <shortName evidence="2">PLP homeostasis protein</shortName>
    </recommendedName>
</protein>
<dbReference type="NCBIfam" id="TIGR00044">
    <property type="entry name" value="YggS family pyridoxal phosphate-dependent enzyme"/>
    <property type="match status" value="1"/>
</dbReference>
<dbReference type="InterPro" id="IPR001608">
    <property type="entry name" value="Ala_racemase_N"/>
</dbReference>
<dbReference type="EMBL" id="VGIY01000108">
    <property type="protein sequence ID" value="MBM3317332.1"/>
    <property type="molecule type" value="Genomic_DNA"/>
</dbReference>
<dbReference type="SUPFAM" id="SSF51419">
    <property type="entry name" value="PLP-binding barrel"/>
    <property type="match status" value="1"/>
</dbReference>
<dbReference type="Pfam" id="PF01168">
    <property type="entry name" value="Ala_racemase_N"/>
    <property type="match status" value="1"/>
</dbReference>
<evidence type="ECO:0000256" key="3">
    <source>
        <dbReference type="PIRSR" id="PIRSR004848-1"/>
    </source>
</evidence>
<gene>
    <name evidence="6" type="ORF">FJY75_05725</name>
</gene>
<dbReference type="PIRSF" id="PIRSF004848">
    <property type="entry name" value="YBL036c_PLPDEIII"/>
    <property type="match status" value="1"/>
</dbReference>
<feature type="modified residue" description="N6-(pyridoxal phosphate)lysine" evidence="2 3">
    <location>
        <position position="33"/>
    </location>
</feature>
<name>A0A937XAL8_UNCEI</name>
<dbReference type="AlphaFoldDB" id="A0A937XAL8"/>